<dbReference type="SUPFAM" id="SSF56801">
    <property type="entry name" value="Acetyl-CoA synthetase-like"/>
    <property type="match status" value="1"/>
</dbReference>
<accession>A0A0F9SJT0</accession>
<evidence type="ECO:0000313" key="3">
    <source>
        <dbReference type="EMBL" id="KKN29573.1"/>
    </source>
</evidence>
<evidence type="ECO:0000259" key="1">
    <source>
        <dbReference type="Pfam" id="PF00501"/>
    </source>
</evidence>
<proteinExistence type="predicted"/>
<evidence type="ECO:0008006" key="4">
    <source>
        <dbReference type="Google" id="ProtNLM"/>
    </source>
</evidence>
<feature type="domain" description="AMP-dependent synthetase/ligase" evidence="1">
    <location>
        <begin position="32"/>
        <end position="401"/>
    </location>
</feature>
<evidence type="ECO:0000259" key="2">
    <source>
        <dbReference type="Pfam" id="PF13193"/>
    </source>
</evidence>
<dbReference type="InterPro" id="IPR000873">
    <property type="entry name" value="AMP-dep_synth/lig_dom"/>
</dbReference>
<protein>
    <recommendedName>
        <fullName evidence="4">AMP-dependent synthetase/ligase domain-containing protein</fullName>
    </recommendedName>
</protein>
<organism evidence="3">
    <name type="scientific">marine sediment metagenome</name>
    <dbReference type="NCBI Taxonomy" id="412755"/>
    <lineage>
        <taxon>unclassified sequences</taxon>
        <taxon>metagenomes</taxon>
        <taxon>ecological metagenomes</taxon>
    </lineage>
</organism>
<dbReference type="AlphaFoldDB" id="A0A0F9SJT0"/>
<dbReference type="Pfam" id="PF13193">
    <property type="entry name" value="AMP-binding_C"/>
    <property type="match status" value="1"/>
</dbReference>
<name>A0A0F9SJT0_9ZZZZ</name>
<dbReference type="InterPro" id="IPR020845">
    <property type="entry name" value="AMP-binding_CS"/>
</dbReference>
<dbReference type="EMBL" id="LAZR01002476">
    <property type="protein sequence ID" value="KKN29573.1"/>
    <property type="molecule type" value="Genomic_DNA"/>
</dbReference>
<dbReference type="InterPro" id="IPR045851">
    <property type="entry name" value="AMP-bd_C_sf"/>
</dbReference>
<dbReference type="InterPro" id="IPR025110">
    <property type="entry name" value="AMP-bd_C"/>
</dbReference>
<dbReference type="Pfam" id="PF00501">
    <property type="entry name" value="AMP-binding"/>
    <property type="match status" value="1"/>
</dbReference>
<reference evidence="3" key="1">
    <citation type="journal article" date="2015" name="Nature">
        <title>Complex archaea that bridge the gap between prokaryotes and eukaryotes.</title>
        <authorList>
            <person name="Spang A."/>
            <person name="Saw J.H."/>
            <person name="Jorgensen S.L."/>
            <person name="Zaremba-Niedzwiedzka K."/>
            <person name="Martijn J."/>
            <person name="Lind A.E."/>
            <person name="van Eijk R."/>
            <person name="Schleper C."/>
            <person name="Guy L."/>
            <person name="Ettema T.J."/>
        </authorList>
    </citation>
    <scope>NUCLEOTIDE SEQUENCE</scope>
</reference>
<sequence>MYEKKPWLEFYDDHVPEIIDYPRTTMYKAVVKTAEKYPNSIAYDFMSQKSTYKEMIEQIDQCARALANLGLKNGDRMTISMPTSPQGVICLYAVNKIGAIASMIHPLSPPKQIEFFLNLSESTFALTIDKVYPNFKQILGNTNLKALILTQFSQDVVDVADTKQIFWWKDIMAKSYPEIPEFEMDPDEMAVILYSGGTTGVPKRIMLSNYNFITEGTQVARWMDLSDKDSSLAILPIFHGFGLGVCVNAIFMGGGKSILVPSFTPDQVADLIKSKKPTLIFGVPTLYEALNRNEKFQKTDLSFLKAAFCGADTLPRTTKEKFEEICKNNGSDVQLREGYGLTEAVTGICAMPLGEYREGSIGIPMSDMMMKVVEMGTNIEASIGKEGELCVHGPAVMLGYLNKPEETAETLKKHDDGKIWLHTGDIATMDEDGFFYFKLRLKRMIKSSGFNVYPAQVEDVLYKHPDVLEACVIGVSDEKQGQIVKAFVVLKDSNKESQALAKDLINFCHDNLLKWSCPREIEFSKELPKTLVGKINFKQLEEQEKAKLKSAGKYYGK</sequence>
<dbReference type="Gene3D" id="3.30.300.30">
    <property type="match status" value="1"/>
</dbReference>
<dbReference type="PROSITE" id="PS00455">
    <property type="entry name" value="AMP_BINDING"/>
    <property type="match status" value="1"/>
</dbReference>
<dbReference type="GO" id="GO:0016405">
    <property type="term" value="F:CoA-ligase activity"/>
    <property type="evidence" value="ECO:0007669"/>
    <property type="project" value="TreeGrafter"/>
</dbReference>
<gene>
    <name evidence="3" type="ORF">LCGC14_0842680</name>
</gene>
<comment type="caution">
    <text evidence="3">The sequence shown here is derived from an EMBL/GenBank/DDBJ whole genome shotgun (WGS) entry which is preliminary data.</text>
</comment>
<dbReference type="InterPro" id="IPR042099">
    <property type="entry name" value="ANL_N_sf"/>
</dbReference>
<dbReference type="PANTHER" id="PTHR24096">
    <property type="entry name" value="LONG-CHAIN-FATTY-ACID--COA LIGASE"/>
    <property type="match status" value="1"/>
</dbReference>
<feature type="domain" description="AMP-binding enzyme C-terminal" evidence="2">
    <location>
        <begin position="456"/>
        <end position="534"/>
    </location>
</feature>
<dbReference type="Gene3D" id="3.40.50.12780">
    <property type="entry name" value="N-terminal domain of ligase-like"/>
    <property type="match status" value="1"/>
</dbReference>